<evidence type="ECO:0000313" key="5">
    <source>
        <dbReference type="EMBL" id="CRZ07315.1"/>
    </source>
</evidence>
<proteinExistence type="predicted"/>
<evidence type="ECO:0000256" key="1">
    <source>
        <dbReference type="ARBA" id="ARBA00022737"/>
    </source>
</evidence>
<feature type="repeat" description="RCC1" evidence="2">
    <location>
        <begin position="433"/>
        <end position="484"/>
    </location>
</feature>
<dbReference type="InterPro" id="IPR051210">
    <property type="entry name" value="Ub_ligase/GEF_domain"/>
</dbReference>
<feature type="compositionally biased region" description="Polar residues" evidence="3">
    <location>
        <begin position="41"/>
        <end position="55"/>
    </location>
</feature>
<accession>A0A0H5QZI2</accession>
<reference evidence="5" key="1">
    <citation type="submission" date="2015-04" db="EMBL/GenBank/DDBJ databases">
        <title>The genome sequence of the plant pathogenic Rhizarian Plasmodiophora brassicae reveals insights in its biotrophic life cycle and the origin of chitin synthesis.</title>
        <authorList>
            <person name="Schwelm A."/>
            <person name="Fogelqvist J."/>
            <person name="Knaust A."/>
            <person name="Julke S."/>
            <person name="Lilja T."/>
            <person name="Dhandapani V."/>
            <person name="Bonilla-Rosso G."/>
            <person name="Karlsson M."/>
            <person name="Shevchenko A."/>
            <person name="Choi S.R."/>
            <person name="Kim H.G."/>
            <person name="Park J.Y."/>
            <person name="Lim Y.P."/>
            <person name="Ludwig-Muller J."/>
            <person name="Dixelius C."/>
        </authorList>
    </citation>
    <scope>NUCLEOTIDE SEQUENCE</scope>
    <source>
        <tissue evidence="5">Potato root galls</tissue>
    </source>
</reference>
<evidence type="ECO:0000256" key="2">
    <source>
        <dbReference type="PROSITE-ProRule" id="PRU00235"/>
    </source>
</evidence>
<dbReference type="InterPro" id="IPR009091">
    <property type="entry name" value="RCC1/BLIP-II"/>
</dbReference>
<feature type="repeat" description="RCC1" evidence="2">
    <location>
        <begin position="537"/>
        <end position="591"/>
    </location>
</feature>
<feature type="repeat" description="RCC1" evidence="2">
    <location>
        <begin position="381"/>
        <end position="432"/>
    </location>
</feature>
<dbReference type="PROSITE" id="PS50012">
    <property type="entry name" value="RCC1_3"/>
    <property type="match status" value="7"/>
</dbReference>
<feature type="domain" description="RCC1-like" evidence="4">
    <location>
        <begin position="404"/>
        <end position="693"/>
    </location>
</feature>
<protein>
    <recommendedName>
        <fullName evidence="4">RCC1-like domain-containing protein</fullName>
    </recommendedName>
</protein>
<dbReference type="Gene3D" id="2.60.120.200">
    <property type="match status" value="1"/>
</dbReference>
<organism evidence="5">
    <name type="scientific">Spongospora subterranea</name>
    <dbReference type="NCBI Taxonomy" id="70186"/>
    <lineage>
        <taxon>Eukaryota</taxon>
        <taxon>Sar</taxon>
        <taxon>Rhizaria</taxon>
        <taxon>Endomyxa</taxon>
        <taxon>Phytomyxea</taxon>
        <taxon>Plasmodiophorida</taxon>
        <taxon>Plasmodiophoridae</taxon>
        <taxon>Spongospora</taxon>
    </lineage>
</organism>
<keyword evidence="1" id="KW-0677">Repeat</keyword>
<dbReference type="PROSITE" id="PS00626">
    <property type="entry name" value="RCC1_2"/>
    <property type="match status" value="1"/>
</dbReference>
<dbReference type="SUPFAM" id="SSF50985">
    <property type="entry name" value="RCC1/BLIP-II"/>
    <property type="match status" value="2"/>
</dbReference>
<dbReference type="EMBL" id="HACM01006873">
    <property type="protein sequence ID" value="CRZ07315.1"/>
    <property type="molecule type" value="Transcribed_RNA"/>
</dbReference>
<feature type="repeat" description="RCC1" evidence="2">
    <location>
        <begin position="592"/>
        <end position="643"/>
    </location>
</feature>
<feature type="repeat" description="RCC1" evidence="2">
    <location>
        <begin position="328"/>
        <end position="380"/>
    </location>
</feature>
<dbReference type="Pfam" id="PF25390">
    <property type="entry name" value="WD40_RLD"/>
    <property type="match status" value="1"/>
</dbReference>
<sequence>MATSPTSPTDWGHFNIAKLFDKTELDKAYKQCMPAQHSEVNKPSTSQDPVDGWTSPSSQLTSLLAANSIQNPARFLNPNLVLPASSSLSTIVNKSNSANPASVTQDGHLDIHQFSGVFDWRPEDRQALLESIRKSIASSTRSKTPTALQKRVAVIRQIHEALPDLNAGVMLPQTSPLLDSSASHIVSEKTSSLPSAIQLGLNAFMTIREHLDLCEPRLCRGLVETLRPLFAQAAMKKIDMASGDSILAATSAFLTHAAINQDLDQDTRDHACEILVQLSAGQASVAGMVSVVRLLLLNSAHIGDLHLSSTMAFLAEVIQNASSTNIAPELYSFGRGDTGRLGQGPSASTSTSPQLIEGLQGKNAVSVSTFSTHSLAITNSGDVYAWGNGQHGRLGTKSLANAPSPILLKTIPGHRIIGVAVGLSHSVLLSDQGKVFTFGNGVNGRLGTGDTKERRTPTLIQSLTQQEVTGIACGSAFTFALCKGGALFSWGKNTAGQCGHANLSECQTPKRIAALGGEVVVDVAGGWDHALACTASGAAFSWGCGYEGTRPVLGHGSKARLHTPALIEKLRGNHVVKVAAGYDHSIAVCTTGEVFSWGSSAVGQLGLGDTQERLYPEKVKTLAEHFIVSADGGMDHTLFITRGGEVLACGNGAESALGVSCPGPQLTPVLIENLRGKYIMKVACGDKCSIVLSRIWQHQTSATSTGPLKAEKVVRCPGLSVPVEGDNLNESKPTVSWEQAVVHCMGAMDVSSASFAPNGISLWSESSFRPVNPVERFAIGLKKSTFEHLADILECLQNTSLLDLSKLSGMTKHAQSSPVSEGLSSVDVQPLNAVDIFLPYLIVSVLRVLKSNIWQAVRISSDLSALGLAEPNAEIAHRLYSHITELMVKNHAPNFATEWCSCLRQEAAEVFVLGIELWFPSQHLRLELLSQLLNNEMCLRFPDVMPFGVSIQDAVMKRLSEPSLLQSFIQDTGFGHALLPILQTLVCSVHKGPSVHQDEIVVHPFSPSDRKDSGTGTDSRFLDWARSPITRFQKATELPAAATASVSSQRGDVALLLAFQQALLNQAYAVHCGLQNMGTYSSPTVSQRNLIAYSTDLILRCSSILETSEHCDNISNSIVHSVLPTLITTLECFTDSVFLSCALLKSVRGLLQNLEMVQSQFPSLSDCGWILDLLTTAGDICGRFLMTIISSPVPTPKQLSQERELSEFIKDNIDNADGSTTIRTAALQFIGDLLHGVTTFFALDAILTCIVDGVLSIKINSDDIVTLGAMMNIIRLVMDLHRRSNLNLLQKNAIIMRTLPIIAADFIIDNEKIRDELGVLPFLRNCISKIQYCSNRTSEHVTLFQDIHYLALRLFQCVMLEKPDLFASIANALHEELAAACSWPQHVELASQTGSSPVVAAFVTLIGPSLSLSSTPVELSNVCQADVLDVSFSLWLWVSSGSPSLYLKFSGHSAFLHVTELKVHFEFNNIVLQHEAPLDSGHWALITVSIKNRQVRLYIDDSLSGQQTSVSNLTPFPTNVPIFASGHVESRICDFRWWPIPLTLEQVCDLHNHGPHSMMEDTGPCSSDGVSPVLTPYEISSFEYLCTLNCFIRMFPENPISSMISWMPVLVPLIQKSPVVVRLVSLRTVDHLLRDSDLISFEPLLWSLIQYNSGVDKAVASGDDFAVISQEAVLLYQRLLSRPFVKKTFIERLKSMSSLLPEHGADGDVMRALSVLGGGLQEVRIGSEVRMQSGFVGLVTALDKTSGLCAIVLDNGFDNTLLLSSSKRLTRLQWRQELASKCCPIFRVPCFQWCSDFLLGLAPIIVASSDKVSKIVGQELSPVSNWAAASSQAMRCVLNSFEWALAARSTGTDASWFIDVVSSSGTISAVVKTALCVLPASIQKQFRSVLEIEAQARLYMNRDGGTDKGSSVIGSGRRGI</sequence>
<dbReference type="SUPFAM" id="SSF48371">
    <property type="entry name" value="ARM repeat"/>
    <property type="match status" value="1"/>
</dbReference>
<dbReference type="PANTHER" id="PTHR22870:SF408">
    <property type="entry name" value="OS09G0560450 PROTEIN"/>
    <property type="match status" value="1"/>
</dbReference>
<dbReference type="InterPro" id="IPR000408">
    <property type="entry name" value="Reg_chr_condens"/>
</dbReference>
<feature type="repeat" description="RCC1" evidence="2">
    <location>
        <begin position="485"/>
        <end position="536"/>
    </location>
</feature>
<dbReference type="PRINTS" id="PR00633">
    <property type="entry name" value="RCCNDNSATION"/>
</dbReference>
<feature type="repeat" description="RCC1" evidence="2">
    <location>
        <begin position="644"/>
        <end position="695"/>
    </location>
</feature>
<dbReference type="Pfam" id="PF00415">
    <property type="entry name" value="RCC1"/>
    <property type="match status" value="1"/>
</dbReference>
<feature type="region of interest" description="Disordered" evidence="3">
    <location>
        <begin position="34"/>
        <end position="55"/>
    </location>
</feature>
<feature type="non-terminal residue" evidence="5">
    <location>
        <position position="1920"/>
    </location>
</feature>
<dbReference type="InterPro" id="IPR016024">
    <property type="entry name" value="ARM-type_fold"/>
</dbReference>
<dbReference type="Gene3D" id="2.130.10.30">
    <property type="entry name" value="Regulator of chromosome condensation 1/beta-lactamase-inhibitor protein II"/>
    <property type="match status" value="2"/>
</dbReference>
<evidence type="ECO:0000259" key="4">
    <source>
        <dbReference type="Pfam" id="PF25390"/>
    </source>
</evidence>
<dbReference type="InterPro" id="IPR013320">
    <property type="entry name" value="ConA-like_dom_sf"/>
</dbReference>
<dbReference type="InterPro" id="IPR058923">
    <property type="entry name" value="RCC1-like_dom"/>
</dbReference>
<dbReference type="PANTHER" id="PTHR22870">
    <property type="entry name" value="REGULATOR OF CHROMOSOME CONDENSATION"/>
    <property type="match status" value="1"/>
</dbReference>
<evidence type="ECO:0000256" key="3">
    <source>
        <dbReference type="SAM" id="MobiDB-lite"/>
    </source>
</evidence>
<dbReference type="SUPFAM" id="SSF49899">
    <property type="entry name" value="Concanavalin A-like lectins/glucanases"/>
    <property type="match status" value="1"/>
</dbReference>
<name>A0A0H5QZI2_9EUKA</name>